<accession>A0A7K4AFJ7</accession>
<evidence type="ECO:0000259" key="1">
    <source>
        <dbReference type="Pfam" id="PF00881"/>
    </source>
</evidence>
<dbReference type="RefSeq" id="WP_276619473.1">
    <property type="nucleotide sequence ID" value="NZ_JAVEPU010000031.1"/>
</dbReference>
<dbReference type="Gene3D" id="3.40.109.10">
    <property type="entry name" value="NADH Oxidase"/>
    <property type="match status" value="1"/>
</dbReference>
<name>A0A7K4AFJ7_METSH</name>
<dbReference type="Pfam" id="PF00881">
    <property type="entry name" value="Nitroreductase"/>
    <property type="match status" value="1"/>
</dbReference>
<sequence>MELDLCIKGRRSVRSYLDRPVPKEVIDGLLDAAVWAPSGMNEQPWRFTVIQDREVIESLSRKTRELVMKSMPFLEESEEASKSERDMIFYGAPLLIFISVKKSPNPLWRVVNFLDCGLAAQNMFLFAFQEGLGSCFIGFADHLNHVPESLAQIGIPEDHELMAPLIFGYPKEVPEAMPREAKVLRWI</sequence>
<evidence type="ECO:0000313" key="2">
    <source>
        <dbReference type="EMBL" id="NLJ21776.1"/>
    </source>
</evidence>
<organism evidence="2 3">
    <name type="scientific">Methanothrix soehngenii</name>
    <name type="common">Methanosaeta concilii</name>
    <dbReference type="NCBI Taxonomy" id="2223"/>
    <lineage>
        <taxon>Archaea</taxon>
        <taxon>Methanobacteriati</taxon>
        <taxon>Methanobacteriota</taxon>
        <taxon>Stenosarchaea group</taxon>
        <taxon>Methanomicrobia</taxon>
        <taxon>Methanotrichales</taxon>
        <taxon>Methanotrichaceae</taxon>
        <taxon>Methanothrix</taxon>
    </lineage>
</organism>
<dbReference type="PANTHER" id="PTHR23026">
    <property type="entry name" value="NADPH NITROREDUCTASE"/>
    <property type="match status" value="1"/>
</dbReference>
<dbReference type="Proteomes" id="UP000544742">
    <property type="component" value="Unassembled WGS sequence"/>
</dbReference>
<protein>
    <recommendedName>
        <fullName evidence="1">Nitroreductase domain-containing protein</fullName>
    </recommendedName>
</protein>
<dbReference type="GO" id="GO:0016491">
    <property type="term" value="F:oxidoreductase activity"/>
    <property type="evidence" value="ECO:0007669"/>
    <property type="project" value="InterPro"/>
</dbReference>
<dbReference type="PANTHER" id="PTHR23026:SF123">
    <property type="entry name" value="NAD(P)H NITROREDUCTASE RV3131-RELATED"/>
    <property type="match status" value="1"/>
</dbReference>
<dbReference type="AlphaFoldDB" id="A0A7K4AFJ7"/>
<dbReference type="InterPro" id="IPR000415">
    <property type="entry name" value="Nitroreductase-like"/>
</dbReference>
<dbReference type="EMBL" id="JAAYUN010000025">
    <property type="protein sequence ID" value="NLJ21776.1"/>
    <property type="molecule type" value="Genomic_DNA"/>
</dbReference>
<feature type="domain" description="Nitroreductase" evidence="1">
    <location>
        <begin position="7"/>
        <end position="169"/>
    </location>
</feature>
<gene>
    <name evidence="2" type="ORF">GX426_01510</name>
</gene>
<dbReference type="InterPro" id="IPR029479">
    <property type="entry name" value="Nitroreductase"/>
</dbReference>
<evidence type="ECO:0000313" key="3">
    <source>
        <dbReference type="Proteomes" id="UP000544742"/>
    </source>
</evidence>
<proteinExistence type="predicted"/>
<dbReference type="SUPFAM" id="SSF55469">
    <property type="entry name" value="FMN-dependent nitroreductase-like"/>
    <property type="match status" value="1"/>
</dbReference>
<comment type="caution">
    <text evidence="2">The sequence shown here is derived from an EMBL/GenBank/DDBJ whole genome shotgun (WGS) entry which is preliminary data.</text>
</comment>
<dbReference type="InterPro" id="IPR050627">
    <property type="entry name" value="Nitroreductase/BluB"/>
</dbReference>
<reference evidence="2 3" key="1">
    <citation type="journal article" date="2020" name="Biotechnol. Biofuels">
        <title>New insights from the biogas microbiome by comprehensive genome-resolved metagenomics of nearly 1600 species originating from multiple anaerobic digesters.</title>
        <authorList>
            <person name="Campanaro S."/>
            <person name="Treu L."/>
            <person name="Rodriguez-R L.M."/>
            <person name="Kovalovszki A."/>
            <person name="Ziels R.M."/>
            <person name="Maus I."/>
            <person name="Zhu X."/>
            <person name="Kougias P.G."/>
            <person name="Basile A."/>
            <person name="Luo G."/>
            <person name="Schluter A."/>
            <person name="Konstantinidis K.T."/>
            <person name="Angelidaki I."/>
        </authorList>
    </citation>
    <scope>NUCLEOTIDE SEQUENCE [LARGE SCALE GENOMIC DNA]</scope>
    <source>
        <strain evidence="2">AS27yjCOA_157</strain>
    </source>
</reference>